<organism evidence="2 3">
    <name type="scientific">Longimycelium tulufanense</name>
    <dbReference type="NCBI Taxonomy" id="907463"/>
    <lineage>
        <taxon>Bacteria</taxon>
        <taxon>Bacillati</taxon>
        <taxon>Actinomycetota</taxon>
        <taxon>Actinomycetes</taxon>
        <taxon>Pseudonocardiales</taxon>
        <taxon>Pseudonocardiaceae</taxon>
        <taxon>Longimycelium</taxon>
    </lineage>
</organism>
<protein>
    <recommendedName>
        <fullName evidence="1">DNA methylase adenine-specific domain-containing protein</fullName>
    </recommendedName>
</protein>
<dbReference type="InterPro" id="IPR029063">
    <property type="entry name" value="SAM-dependent_MTases_sf"/>
</dbReference>
<dbReference type="AlphaFoldDB" id="A0A8J3CJZ3"/>
<dbReference type="GO" id="GO:0003677">
    <property type="term" value="F:DNA binding"/>
    <property type="evidence" value="ECO:0007669"/>
    <property type="project" value="InterPro"/>
</dbReference>
<evidence type="ECO:0000259" key="1">
    <source>
        <dbReference type="Pfam" id="PF02384"/>
    </source>
</evidence>
<evidence type="ECO:0000313" key="2">
    <source>
        <dbReference type="EMBL" id="GGM80934.1"/>
    </source>
</evidence>
<dbReference type="InterPro" id="IPR003356">
    <property type="entry name" value="DNA_methylase_A-5"/>
</dbReference>
<accession>A0A8J3CJZ3</accession>
<reference evidence="2" key="2">
    <citation type="submission" date="2020-09" db="EMBL/GenBank/DDBJ databases">
        <authorList>
            <person name="Sun Q."/>
            <person name="Zhou Y."/>
        </authorList>
    </citation>
    <scope>NUCLEOTIDE SEQUENCE</scope>
    <source>
        <strain evidence="2">CGMCC 4.5737</strain>
    </source>
</reference>
<proteinExistence type="predicted"/>
<reference evidence="2" key="1">
    <citation type="journal article" date="2014" name="Int. J. Syst. Evol. Microbiol.">
        <title>Complete genome sequence of Corynebacterium casei LMG S-19264T (=DSM 44701T), isolated from a smear-ripened cheese.</title>
        <authorList>
            <consortium name="US DOE Joint Genome Institute (JGI-PGF)"/>
            <person name="Walter F."/>
            <person name="Albersmeier A."/>
            <person name="Kalinowski J."/>
            <person name="Ruckert C."/>
        </authorList>
    </citation>
    <scope>NUCLEOTIDE SEQUENCE</scope>
    <source>
        <strain evidence="2">CGMCC 4.5737</strain>
    </source>
</reference>
<sequence length="127" mass="13703">MTTPHEGDTVQDPAVGTGGLFRAAAQAMREQGRDPATVSWYGADIDDLAIAACAINSVLWGLGPRVVLCVANTLAEGDWASRAEAQRTEILQLAETIRRDKLMIHAFRTAQKITDTITESAQALDHE</sequence>
<comment type="caution">
    <text evidence="2">The sequence shown here is derived from an EMBL/GenBank/DDBJ whole genome shotgun (WGS) entry which is preliminary data.</text>
</comment>
<dbReference type="GO" id="GO:0008170">
    <property type="term" value="F:N-methyltransferase activity"/>
    <property type="evidence" value="ECO:0007669"/>
    <property type="project" value="InterPro"/>
</dbReference>
<evidence type="ECO:0000313" key="3">
    <source>
        <dbReference type="Proteomes" id="UP000637578"/>
    </source>
</evidence>
<dbReference type="Proteomes" id="UP000637578">
    <property type="component" value="Unassembled WGS sequence"/>
</dbReference>
<keyword evidence="3" id="KW-1185">Reference proteome</keyword>
<dbReference type="Pfam" id="PF02384">
    <property type="entry name" value="N6_Mtase"/>
    <property type="match status" value="1"/>
</dbReference>
<gene>
    <name evidence="2" type="ORF">GCM10012275_59470</name>
</gene>
<dbReference type="EMBL" id="BMMK01000050">
    <property type="protein sequence ID" value="GGM80934.1"/>
    <property type="molecule type" value="Genomic_DNA"/>
</dbReference>
<name>A0A8J3CJZ3_9PSEU</name>
<dbReference type="SUPFAM" id="SSF53335">
    <property type="entry name" value="S-adenosyl-L-methionine-dependent methyltransferases"/>
    <property type="match status" value="1"/>
</dbReference>
<feature type="domain" description="DNA methylase adenine-specific" evidence="1">
    <location>
        <begin position="3"/>
        <end position="80"/>
    </location>
</feature>
<dbReference type="Gene3D" id="3.40.50.150">
    <property type="entry name" value="Vaccinia Virus protein VP39"/>
    <property type="match status" value="1"/>
</dbReference>